<feature type="domain" description="Response regulatory" evidence="5">
    <location>
        <begin position="259"/>
        <end position="375"/>
    </location>
</feature>
<dbReference type="GO" id="GO:0005886">
    <property type="term" value="C:plasma membrane"/>
    <property type="evidence" value="ECO:0007669"/>
    <property type="project" value="TreeGrafter"/>
</dbReference>
<sequence>MVEAVPGAAELEMRDALRRLRADGVQRLGERVRALEAGWTALQPRRLAWDAAARVEVAELAASAHRLAGAGGTFGFPALSAAAAPLELILLGLRDEHSPNAAHIRQATLLIGAVAAAWEAGPDGRDSAPGTAAAQNRAEAAEPVFLFAEPRDRAMLSAVIANLGYAVTRLPDGAAGAAETPPRIAAAVVDDALPGALELCRQLADRAPLVLLAGESGFAARLQAARAGVEAVVPKPLDVNELADWLDHFAGSRAEAAPSILVVDDDALLAEAYALALRQAGMQVTAISDPGQAIAAIAAATPDLVLMDMQMPDIDGIELARVIRQTRRNLSLPILFLSAEQDPQKQMLARRLGGDDFIPKPVDLDRLVDLVRLRAERARALRAVMETDSLTGLLNHARFKERLGLELERAQRHGMALSLVLLDIDHFKAVNDTHGHLVGDRVIRGLSRSLQKRLRRTDVIGRYGGEEFAVLLLNTAPDAAAEIIDGIRERFAETPFETAGGHFFSRFSAGVAGIDAGPSAPTSGEALISAADAALYASKRAGRNQVTLAPDTAAP</sequence>
<gene>
    <name evidence="7" type="ORF">BKE38_21435</name>
</gene>
<dbReference type="SUPFAM" id="SSF52172">
    <property type="entry name" value="CheY-like"/>
    <property type="match status" value="2"/>
</dbReference>
<dbReference type="SMART" id="SM00267">
    <property type="entry name" value="GGDEF"/>
    <property type="match status" value="1"/>
</dbReference>
<reference evidence="7 8" key="1">
    <citation type="submission" date="2016-10" db="EMBL/GenBank/DDBJ databases">
        <title>Draft Genome sequence of Roseomonas sp. strain M3.</title>
        <authorList>
            <person name="Subhash Y."/>
            <person name="Lee S."/>
        </authorList>
    </citation>
    <scope>NUCLEOTIDE SEQUENCE [LARGE SCALE GENOMIC DNA]</scope>
    <source>
        <strain evidence="7 8">M3</strain>
    </source>
</reference>
<dbReference type="CDD" id="cd01949">
    <property type="entry name" value="GGDEF"/>
    <property type="match status" value="1"/>
</dbReference>
<dbReference type="InterPro" id="IPR011006">
    <property type="entry name" value="CheY-like_superfamily"/>
</dbReference>
<dbReference type="EC" id="2.7.7.65" evidence="1"/>
<dbReference type="Gene3D" id="3.40.50.2300">
    <property type="match status" value="2"/>
</dbReference>
<dbReference type="AlphaFoldDB" id="A0A1V2GX92"/>
<keyword evidence="2" id="KW-0902">Two-component regulatory system</keyword>
<dbReference type="SMART" id="SM00448">
    <property type="entry name" value="REC"/>
    <property type="match status" value="2"/>
</dbReference>
<evidence type="ECO:0000259" key="5">
    <source>
        <dbReference type="PROSITE" id="PS50110"/>
    </source>
</evidence>
<dbReference type="Gene3D" id="1.20.120.160">
    <property type="entry name" value="HPT domain"/>
    <property type="match status" value="1"/>
</dbReference>
<evidence type="ECO:0000313" key="8">
    <source>
        <dbReference type="Proteomes" id="UP000188879"/>
    </source>
</evidence>
<dbReference type="Proteomes" id="UP000188879">
    <property type="component" value="Unassembled WGS sequence"/>
</dbReference>
<comment type="catalytic activity">
    <reaction evidence="3">
        <text>2 GTP = 3',3'-c-di-GMP + 2 diphosphate</text>
        <dbReference type="Rhea" id="RHEA:24898"/>
        <dbReference type="ChEBI" id="CHEBI:33019"/>
        <dbReference type="ChEBI" id="CHEBI:37565"/>
        <dbReference type="ChEBI" id="CHEBI:58805"/>
        <dbReference type="EC" id="2.7.7.65"/>
    </reaction>
</comment>
<feature type="domain" description="Response regulatory" evidence="5">
    <location>
        <begin position="142"/>
        <end position="250"/>
    </location>
</feature>
<dbReference type="InterPro" id="IPR029787">
    <property type="entry name" value="Nucleotide_cyclase"/>
</dbReference>
<dbReference type="GO" id="GO:0043709">
    <property type="term" value="P:cell adhesion involved in single-species biofilm formation"/>
    <property type="evidence" value="ECO:0007669"/>
    <property type="project" value="TreeGrafter"/>
</dbReference>
<proteinExistence type="predicted"/>
<dbReference type="InterPro" id="IPR043128">
    <property type="entry name" value="Rev_trsase/Diguanyl_cyclase"/>
</dbReference>
<organism evidence="7 8">
    <name type="scientific">Teichococcus deserti</name>
    <dbReference type="NCBI Taxonomy" id="1817963"/>
    <lineage>
        <taxon>Bacteria</taxon>
        <taxon>Pseudomonadati</taxon>
        <taxon>Pseudomonadota</taxon>
        <taxon>Alphaproteobacteria</taxon>
        <taxon>Acetobacterales</taxon>
        <taxon>Roseomonadaceae</taxon>
        <taxon>Roseomonas</taxon>
    </lineage>
</organism>
<evidence type="ECO:0000256" key="1">
    <source>
        <dbReference type="ARBA" id="ARBA00012528"/>
    </source>
</evidence>
<name>A0A1V2GX92_9PROT</name>
<keyword evidence="8" id="KW-1185">Reference proteome</keyword>
<dbReference type="GO" id="GO:0052621">
    <property type="term" value="F:diguanylate cyclase activity"/>
    <property type="evidence" value="ECO:0007669"/>
    <property type="project" value="UniProtKB-EC"/>
</dbReference>
<feature type="domain" description="GGDEF" evidence="6">
    <location>
        <begin position="415"/>
        <end position="551"/>
    </location>
</feature>
<dbReference type="PANTHER" id="PTHR45138:SF9">
    <property type="entry name" value="DIGUANYLATE CYCLASE DGCM-RELATED"/>
    <property type="match status" value="1"/>
</dbReference>
<dbReference type="EMBL" id="MLCO01000236">
    <property type="protein sequence ID" value="ONG48941.1"/>
    <property type="molecule type" value="Genomic_DNA"/>
</dbReference>
<dbReference type="RefSeq" id="WP_076959335.1">
    <property type="nucleotide sequence ID" value="NZ_MLCO01000236.1"/>
</dbReference>
<dbReference type="Pfam" id="PF00990">
    <property type="entry name" value="GGDEF"/>
    <property type="match status" value="1"/>
</dbReference>
<comment type="caution">
    <text evidence="7">The sequence shown here is derived from an EMBL/GenBank/DDBJ whole genome shotgun (WGS) entry which is preliminary data.</text>
</comment>
<dbReference type="PANTHER" id="PTHR45138">
    <property type="entry name" value="REGULATORY COMPONENTS OF SENSORY TRANSDUCTION SYSTEM"/>
    <property type="match status" value="1"/>
</dbReference>
<evidence type="ECO:0000259" key="6">
    <source>
        <dbReference type="PROSITE" id="PS50887"/>
    </source>
</evidence>
<dbReference type="GO" id="GO:0000160">
    <property type="term" value="P:phosphorelay signal transduction system"/>
    <property type="evidence" value="ECO:0007669"/>
    <property type="project" value="UniProtKB-KW"/>
</dbReference>
<feature type="modified residue" description="4-aspartylphosphate" evidence="4">
    <location>
        <position position="190"/>
    </location>
</feature>
<keyword evidence="4" id="KW-0597">Phosphoprotein</keyword>
<dbReference type="CDD" id="cd17546">
    <property type="entry name" value="REC_hyHK_CKI1_RcsC-like"/>
    <property type="match status" value="1"/>
</dbReference>
<dbReference type="GO" id="GO:1902201">
    <property type="term" value="P:negative regulation of bacterial-type flagellum-dependent cell motility"/>
    <property type="evidence" value="ECO:0007669"/>
    <property type="project" value="TreeGrafter"/>
</dbReference>
<dbReference type="Gene3D" id="3.30.70.270">
    <property type="match status" value="1"/>
</dbReference>
<dbReference type="Pfam" id="PF01627">
    <property type="entry name" value="Hpt"/>
    <property type="match status" value="1"/>
</dbReference>
<evidence type="ECO:0000256" key="2">
    <source>
        <dbReference type="ARBA" id="ARBA00023012"/>
    </source>
</evidence>
<evidence type="ECO:0000256" key="3">
    <source>
        <dbReference type="ARBA" id="ARBA00034247"/>
    </source>
</evidence>
<dbReference type="InterPro" id="IPR050469">
    <property type="entry name" value="Diguanylate_Cyclase"/>
</dbReference>
<dbReference type="SUPFAM" id="SSF55073">
    <property type="entry name" value="Nucleotide cyclase"/>
    <property type="match status" value="1"/>
</dbReference>
<dbReference type="InterPro" id="IPR008207">
    <property type="entry name" value="Sig_transdc_His_kin_Hpt_dom"/>
</dbReference>
<evidence type="ECO:0000256" key="4">
    <source>
        <dbReference type="PROSITE-ProRule" id="PRU00169"/>
    </source>
</evidence>
<protein>
    <recommendedName>
        <fullName evidence="1">diguanylate cyclase</fullName>
        <ecNumber evidence="1">2.7.7.65</ecNumber>
    </recommendedName>
</protein>
<dbReference type="InterPro" id="IPR001789">
    <property type="entry name" value="Sig_transdc_resp-reg_receiver"/>
</dbReference>
<dbReference type="Pfam" id="PF00072">
    <property type="entry name" value="Response_reg"/>
    <property type="match status" value="1"/>
</dbReference>
<dbReference type="PROSITE" id="PS50110">
    <property type="entry name" value="RESPONSE_REGULATORY"/>
    <property type="match status" value="2"/>
</dbReference>
<dbReference type="NCBIfam" id="TIGR00254">
    <property type="entry name" value="GGDEF"/>
    <property type="match status" value="1"/>
</dbReference>
<dbReference type="PROSITE" id="PS50887">
    <property type="entry name" value="GGDEF"/>
    <property type="match status" value="1"/>
</dbReference>
<accession>A0A1V2GX92</accession>
<dbReference type="InterPro" id="IPR036641">
    <property type="entry name" value="HPT_dom_sf"/>
</dbReference>
<dbReference type="OrthoDB" id="9812260at2"/>
<dbReference type="FunFam" id="3.30.70.270:FF:000001">
    <property type="entry name" value="Diguanylate cyclase domain protein"/>
    <property type="match status" value="1"/>
</dbReference>
<dbReference type="GO" id="GO:0004672">
    <property type="term" value="F:protein kinase activity"/>
    <property type="evidence" value="ECO:0007669"/>
    <property type="project" value="UniProtKB-ARBA"/>
</dbReference>
<evidence type="ECO:0000313" key="7">
    <source>
        <dbReference type="EMBL" id="ONG48941.1"/>
    </source>
</evidence>
<feature type="modified residue" description="4-aspartylphosphate" evidence="4">
    <location>
        <position position="308"/>
    </location>
</feature>
<dbReference type="SUPFAM" id="SSF47226">
    <property type="entry name" value="Histidine-containing phosphotransfer domain, HPT domain"/>
    <property type="match status" value="1"/>
</dbReference>
<dbReference type="InterPro" id="IPR000160">
    <property type="entry name" value="GGDEF_dom"/>
</dbReference>